<dbReference type="AlphaFoldDB" id="A0A3R9QK45"/>
<evidence type="ECO:0000313" key="2">
    <source>
        <dbReference type="EMBL" id="RSL32500.1"/>
    </source>
</evidence>
<organism evidence="2 3">
    <name type="scientific">Salibacterium salarium</name>
    <dbReference type="NCBI Taxonomy" id="284579"/>
    <lineage>
        <taxon>Bacteria</taxon>
        <taxon>Bacillati</taxon>
        <taxon>Bacillota</taxon>
        <taxon>Bacilli</taxon>
        <taxon>Bacillales</taxon>
        <taxon>Bacillaceae</taxon>
    </lineage>
</organism>
<sequence>MENLCIVPCGKKKIWDIKPQTGAVYAKDAYQGTLHKKCQSFADKNNYPWVILSAKHGFLLPFDIVPENYDTGFHFPKREVISDSDLHSQWQTKKLNETKSIILLTGQKHEKVMHRIIKNPHHYTWVTPLKGCRGIGDMLHRLNEITTKH</sequence>
<reference evidence="2 3" key="1">
    <citation type="submission" date="2018-10" db="EMBL/GenBank/DDBJ databases">
        <title>Draft genome sequence of Bacillus salarius IM0101, isolated from a hypersaline soil in Inner Mongolia, China.</title>
        <authorList>
            <person name="Yamprayoonswat W."/>
            <person name="Boonvisut S."/>
            <person name="Jumpathong W."/>
            <person name="Sittihan S."/>
            <person name="Ruangsuj P."/>
            <person name="Wanthongcharoen S."/>
            <person name="Thongpramul N."/>
            <person name="Pimmason S."/>
            <person name="Yu B."/>
            <person name="Yasawong M."/>
        </authorList>
    </citation>
    <scope>NUCLEOTIDE SEQUENCE [LARGE SCALE GENOMIC DNA]</scope>
    <source>
        <strain evidence="2 3">IM0101</strain>
    </source>
</reference>
<dbReference type="EMBL" id="RBVX01000014">
    <property type="protein sequence ID" value="RSL32500.1"/>
    <property type="molecule type" value="Genomic_DNA"/>
</dbReference>
<evidence type="ECO:0000313" key="3">
    <source>
        <dbReference type="Proteomes" id="UP000275076"/>
    </source>
</evidence>
<dbReference type="Pfam" id="PF21818">
    <property type="entry name" value="DUF6884"/>
    <property type="match status" value="1"/>
</dbReference>
<keyword evidence="3" id="KW-1185">Reference proteome</keyword>
<dbReference type="InterPro" id="IPR049251">
    <property type="entry name" value="DUF6884"/>
</dbReference>
<dbReference type="RefSeq" id="WP_125556713.1">
    <property type="nucleotide sequence ID" value="NZ_RBVX01000014.1"/>
</dbReference>
<accession>A0A3R9QK45</accession>
<protein>
    <recommendedName>
        <fullName evidence="1">DUF6884 domain-containing protein</fullName>
    </recommendedName>
</protein>
<proteinExistence type="predicted"/>
<dbReference type="OrthoDB" id="2364857at2"/>
<name>A0A3R9QK45_9BACI</name>
<gene>
    <name evidence="2" type="ORF">D7Z54_15210</name>
</gene>
<evidence type="ECO:0000259" key="1">
    <source>
        <dbReference type="Pfam" id="PF21818"/>
    </source>
</evidence>
<dbReference type="Proteomes" id="UP000275076">
    <property type="component" value="Unassembled WGS sequence"/>
</dbReference>
<feature type="domain" description="DUF6884" evidence="1">
    <location>
        <begin position="6"/>
        <end position="143"/>
    </location>
</feature>
<comment type="caution">
    <text evidence="2">The sequence shown here is derived from an EMBL/GenBank/DDBJ whole genome shotgun (WGS) entry which is preliminary data.</text>
</comment>